<proteinExistence type="predicted"/>
<feature type="transmembrane region" description="Helical" evidence="1">
    <location>
        <begin position="61"/>
        <end position="81"/>
    </location>
</feature>
<dbReference type="AlphaFoldDB" id="A0A560DXE0"/>
<keyword evidence="1" id="KW-1133">Transmembrane helix</keyword>
<name>A0A560DXE0_9BRAD</name>
<reference evidence="2 3" key="1">
    <citation type="submission" date="2019-06" db="EMBL/GenBank/DDBJ databases">
        <title>Genomic Encyclopedia of Type Strains, Phase IV (KMG-V): Genome sequencing to study the core and pangenomes of soil and plant-associated prokaryotes.</title>
        <authorList>
            <person name="Whitman W."/>
        </authorList>
    </citation>
    <scope>NUCLEOTIDE SEQUENCE [LARGE SCALE GENOMIC DNA]</scope>
    <source>
        <strain evidence="2 3">BR 510</strain>
    </source>
</reference>
<keyword evidence="1" id="KW-0812">Transmembrane</keyword>
<accession>A0A560DXE0</accession>
<evidence type="ECO:0000256" key="1">
    <source>
        <dbReference type="SAM" id="Phobius"/>
    </source>
</evidence>
<evidence type="ECO:0000313" key="3">
    <source>
        <dbReference type="Proteomes" id="UP000319949"/>
    </source>
</evidence>
<protein>
    <submittedName>
        <fullName evidence="2">Uncharacterized protein</fullName>
    </submittedName>
</protein>
<sequence>MTNFILFLIALALVPYAIPVLMPSWRWWLGVTCVFGSLLAALWMQHWIVSSRPDHHDGAGGAIGLAFPAIVTVGFATGVAIRGSTLLLAARGLALRRVIVISVLGFAIVPACFYVPSWWPAWP</sequence>
<keyword evidence="1" id="KW-0472">Membrane</keyword>
<feature type="transmembrane region" description="Helical" evidence="1">
    <location>
        <begin position="93"/>
        <end position="115"/>
    </location>
</feature>
<keyword evidence="3" id="KW-1185">Reference proteome</keyword>
<gene>
    <name evidence="2" type="ORF">FBZ96_103549</name>
</gene>
<dbReference type="RefSeq" id="WP_145661040.1">
    <property type="nucleotide sequence ID" value="NZ_VITK01000003.1"/>
</dbReference>
<organism evidence="2 3">
    <name type="scientific">Bradyrhizobium stylosanthis</name>
    <dbReference type="NCBI Taxonomy" id="1803665"/>
    <lineage>
        <taxon>Bacteria</taxon>
        <taxon>Pseudomonadati</taxon>
        <taxon>Pseudomonadota</taxon>
        <taxon>Alphaproteobacteria</taxon>
        <taxon>Hyphomicrobiales</taxon>
        <taxon>Nitrobacteraceae</taxon>
        <taxon>Bradyrhizobium</taxon>
    </lineage>
</organism>
<feature type="transmembrane region" description="Helical" evidence="1">
    <location>
        <begin position="27"/>
        <end position="49"/>
    </location>
</feature>
<dbReference type="Proteomes" id="UP000319949">
    <property type="component" value="Unassembled WGS sequence"/>
</dbReference>
<evidence type="ECO:0000313" key="2">
    <source>
        <dbReference type="EMBL" id="TWB01770.1"/>
    </source>
</evidence>
<dbReference type="EMBL" id="VITK01000003">
    <property type="protein sequence ID" value="TWB01770.1"/>
    <property type="molecule type" value="Genomic_DNA"/>
</dbReference>
<comment type="caution">
    <text evidence="2">The sequence shown here is derived from an EMBL/GenBank/DDBJ whole genome shotgun (WGS) entry which is preliminary data.</text>
</comment>